<evidence type="ECO:0000313" key="3">
    <source>
        <dbReference type="Proteomes" id="UP000070058"/>
    </source>
</evidence>
<dbReference type="Proteomes" id="UP000070058">
    <property type="component" value="Unassembled WGS sequence"/>
</dbReference>
<accession>A0A139SPX4</accession>
<organism evidence="2 3">
    <name type="scientific">Cephaloticoccus primus</name>
    <dbReference type="NCBI Taxonomy" id="1548207"/>
    <lineage>
        <taxon>Bacteria</taxon>
        <taxon>Pseudomonadati</taxon>
        <taxon>Verrucomicrobiota</taxon>
        <taxon>Opitutia</taxon>
        <taxon>Opitutales</taxon>
        <taxon>Opitutaceae</taxon>
        <taxon>Cephaloticoccus</taxon>
    </lineage>
</organism>
<comment type="caution">
    <text evidence="2">The sequence shown here is derived from an EMBL/GenBank/DDBJ whole genome shotgun (WGS) entry which is preliminary data.</text>
</comment>
<feature type="non-terminal residue" evidence="2">
    <location>
        <position position="301"/>
    </location>
</feature>
<dbReference type="AlphaFoldDB" id="A0A139SPX4"/>
<sequence>MTRRELPAFAFSLSERKLFVPKLTRSFQETLPAGFWRAFLCAVGLWLAAGHATAQPQPDGDEARQSRGGEILSELREVGLEGDYFLSFDLRILPRRGRARVYHGQLWGSRNAEGPVSRVVLYGSEGGEPLRTLLVQNGPRPRAWVWEPSMATAQLLPESDWQAPLLAGAEISAFDLLMPYLYWEDFDFEGADKVLGRAADRFLLRTPKGEGAASEPLAVRAYFDEQFHALLQSKLLDAAGAPLKTMTVRDLKKISGQWMLKSIELRNERTRDKTRFEVREAALGLDLSPQVFEPASLREVI</sequence>
<protein>
    <recommendedName>
        <fullName evidence="1">Uncharacterized protein TP-0789 domain-containing protein</fullName>
    </recommendedName>
</protein>
<evidence type="ECO:0000259" key="1">
    <source>
        <dbReference type="Pfam" id="PF17131"/>
    </source>
</evidence>
<dbReference type="EMBL" id="LSZQ01000030">
    <property type="protein sequence ID" value="KXU36511.1"/>
    <property type="molecule type" value="Genomic_DNA"/>
</dbReference>
<dbReference type="Gene3D" id="2.50.20.10">
    <property type="entry name" value="Lipoprotein localisation LolA/LolB/LppX"/>
    <property type="match status" value="1"/>
</dbReference>
<keyword evidence="3" id="KW-1185">Reference proteome</keyword>
<feature type="domain" description="Uncharacterized protein TP-0789" evidence="1">
    <location>
        <begin position="143"/>
        <end position="298"/>
    </location>
</feature>
<name>A0A139SPX4_9BACT</name>
<proteinExistence type="predicted"/>
<evidence type="ECO:0000313" key="2">
    <source>
        <dbReference type="EMBL" id="KXU36511.1"/>
    </source>
</evidence>
<dbReference type="Pfam" id="PF17131">
    <property type="entry name" value="LolA_like"/>
    <property type="match status" value="1"/>
</dbReference>
<reference evidence="3" key="1">
    <citation type="submission" date="2016-02" db="EMBL/GenBank/DDBJ databases">
        <authorList>
            <person name="Sanders J.G."/>
            <person name="Lin J.Y."/>
            <person name="Wertz J.T."/>
            <person name="Russell J.A."/>
            <person name="Moreau C.S."/>
            <person name="Powell S."/>
        </authorList>
    </citation>
    <scope>NUCLEOTIDE SEQUENCE [LARGE SCALE GENOMIC DNA]</scope>
    <source>
        <strain evidence="3">CAG34</strain>
    </source>
</reference>
<dbReference type="InterPro" id="IPR033399">
    <property type="entry name" value="TP_0789-like"/>
</dbReference>
<gene>
    <name evidence="2" type="ORF">AXK11_03905</name>
</gene>